<proteinExistence type="predicted"/>
<protein>
    <submittedName>
        <fullName evidence="1">Uncharacterized protein</fullName>
    </submittedName>
</protein>
<reference evidence="1 2" key="1">
    <citation type="submission" date="2020-11" db="EMBL/GenBank/DDBJ databases">
        <authorList>
            <person name="Kim M.K."/>
        </authorList>
    </citation>
    <scope>NUCLEOTIDE SEQUENCE [LARGE SCALE GENOMIC DNA]</scope>
    <source>
        <strain evidence="1 2">BT662</strain>
    </source>
</reference>
<organism evidence="1 2">
    <name type="scientific">Hymenobacter ruricola</name>
    <dbReference type="NCBI Taxonomy" id="2791023"/>
    <lineage>
        <taxon>Bacteria</taxon>
        <taxon>Pseudomonadati</taxon>
        <taxon>Bacteroidota</taxon>
        <taxon>Cytophagia</taxon>
        <taxon>Cytophagales</taxon>
        <taxon>Hymenobacteraceae</taxon>
        <taxon>Hymenobacter</taxon>
    </lineage>
</organism>
<gene>
    <name evidence="1" type="ORF">I2H31_24355</name>
</gene>
<dbReference type="RefSeq" id="WP_196295676.1">
    <property type="nucleotide sequence ID" value="NZ_JADQDM010000026.1"/>
</dbReference>
<accession>A0ABS0IBF6</accession>
<evidence type="ECO:0000313" key="1">
    <source>
        <dbReference type="EMBL" id="MBF9224257.1"/>
    </source>
</evidence>
<sequence length="112" mass="12573">MLTLLLNVINGCEKKETKFDKSQWLIMGDIGSFPCREHMLEDSVKHHQLQGLTYNQLLALLGEPSNYGESDGTIRHLIIEDFASDIDPVHGKTLDLTLGPDSITTSYKVSVW</sequence>
<dbReference type="Proteomes" id="UP000618931">
    <property type="component" value="Unassembled WGS sequence"/>
</dbReference>
<evidence type="ECO:0000313" key="2">
    <source>
        <dbReference type="Proteomes" id="UP000618931"/>
    </source>
</evidence>
<name>A0ABS0IBF6_9BACT</name>
<dbReference type="EMBL" id="JADQDM010000026">
    <property type="protein sequence ID" value="MBF9224257.1"/>
    <property type="molecule type" value="Genomic_DNA"/>
</dbReference>
<keyword evidence="2" id="KW-1185">Reference proteome</keyword>
<comment type="caution">
    <text evidence="1">The sequence shown here is derived from an EMBL/GenBank/DDBJ whole genome shotgun (WGS) entry which is preliminary data.</text>
</comment>